<protein>
    <recommendedName>
        <fullName evidence="3">DUF3221 domain-containing protein</fullName>
    </recommendedName>
</protein>
<dbReference type="RefSeq" id="WP_063477496.1">
    <property type="nucleotide sequence ID" value="NZ_JBCMWP010000019.1"/>
</dbReference>
<dbReference type="AlphaFoldDB" id="A0A163GIM0"/>
<dbReference type="PROSITE" id="PS51257">
    <property type="entry name" value="PROKAR_LIPOPROTEIN"/>
    <property type="match status" value="1"/>
</dbReference>
<evidence type="ECO:0008006" key="3">
    <source>
        <dbReference type="Google" id="ProtNLM"/>
    </source>
</evidence>
<comment type="caution">
    <text evidence="1">The sequence shown here is derived from an EMBL/GenBank/DDBJ whole genome shotgun (WGS) entry which is preliminary data.</text>
</comment>
<evidence type="ECO:0000313" key="2">
    <source>
        <dbReference type="Proteomes" id="UP000076796"/>
    </source>
</evidence>
<evidence type="ECO:0000313" key="1">
    <source>
        <dbReference type="EMBL" id="KZS44992.1"/>
    </source>
</evidence>
<name>A0A163GIM0_9BACL</name>
<sequence length="133" mass="15539">MLRNKLFGILLIFTIIFSITACNNKYTAMDNPQKREFEYRYTKEVGKVIRLYKDEYDYVMGLELANGDRHKLLITPQDFHELGVLDDVVVKTKWAKEKNSSEEEFGWSIEVYRTSSDEGKSILSDDSVQLVEQ</sequence>
<gene>
    <name evidence="1" type="ORF">AWU65_03150</name>
</gene>
<organism evidence="1 2">
    <name type="scientific">Paenibacillus glucanolyticus</name>
    <dbReference type="NCBI Taxonomy" id="59843"/>
    <lineage>
        <taxon>Bacteria</taxon>
        <taxon>Bacillati</taxon>
        <taxon>Bacillota</taxon>
        <taxon>Bacilli</taxon>
        <taxon>Bacillales</taxon>
        <taxon>Paenibacillaceae</taxon>
        <taxon>Paenibacillus</taxon>
    </lineage>
</organism>
<reference evidence="1" key="1">
    <citation type="journal article" date="2016" name="Genome Announc.">
        <title>Draft genomes of two strains of Paenibacillus glucanolyticus with capability to degrade lignocellulose.</title>
        <authorList>
            <person name="Mathews S.L."/>
            <person name="Pawlak J."/>
            <person name="Grunden A.M."/>
        </authorList>
    </citation>
    <scope>NUCLEOTIDE SEQUENCE [LARGE SCALE GENOMIC DNA]</scope>
    <source>
        <strain evidence="1">SLM1</strain>
    </source>
</reference>
<dbReference type="EMBL" id="LWMH01000001">
    <property type="protein sequence ID" value="KZS44992.1"/>
    <property type="molecule type" value="Genomic_DNA"/>
</dbReference>
<proteinExistence type="predicted"/>
<accession>A0A163GIM0</accession>
<dbReference type="Proteomes" id="UP000076796">
    <property type="component" value="Unassembled WGS sequence"/>
</dbReference>
<keyword evidence="2" id="KW-1185">Reference proteome</keyword>